<dbReference type="InterPro" id="IPR013837">
    <property type="entry name" value="ATP_synth_F0_suB"/>
</dbReference>
<dbReference type="RefSeq" id="XP_056046622.1">
    <property type="nucleotide sequence ID" value="XM_056189125.1"/>
</dbReference>
<evidence type="ECO:0000313" key="9">
    <source>
        <dbReference type="EMBL" id="KAJ8103172.1"/>
    </source>
</evidence>
<proteinExistence type="inferred from homology"/>
<accession>A0AAD7R0A5</accession>
<dbReference type="Proteomes" id="UP001217417">
    <property type="component" value="Unassembled WGS sequence"/>
</dbReference>
<sequence>MSSPFVARSLRFAVRSPAATLLRASAIPPRFAPILANQYSTTPEPKAKATSLISSLPENALGKTGLLATGALAAVYAISNELYILGDETTLLAVFTAFIYMVSKVGAPAYTEWANGYIGNMKAILNKSREEHTAAVKDRIESVSQLKDVVDTTKVLFEVSKETAQLEAKAFELKQGVDFAHEAKNVLDSWVRYEASVRQREQKQLAESIIAKIEKEIKTPKFQQQVLAQSVTEIEKLFTATK</sequence>
<dbReference type="EMBL" id="JARPMG010000002">
    <property type="protein sequence ID" value="KAJ8103172.1"/>
    <property type="molecule type" value="Genomic_DNA"/>
</dbReference>
<protein>
    <recommendedName>
        <fullName evidence="8">ATP synthase subunit 4</fullName>
    </recommendedName>
</protein>
<dbReference type="GO" id="GO:0045259">
    <property type="term" value="C:proton-transporting ATP synthase complex"/>
    <property type="evidence" value="ECO:0007669"/>
    <property type="project" value="UniProtKB-KW"/>
</dbReference>
<dbReference type="Gene3D" id="1.20.5.2210">
    <property type="match status" value="1"/>
</dbReference>
<comment type="subunit">
    <text evidence="8">F-type ATPases have 2 components, CF(1) - the catalytic core - and CF(0) - the membrane proton channel. In yeast, the dimeric form of ATP synthase consists of 17 polypeptides: alpha, beta, gamma, delta, epsilon, 4 (B), 5 (OSCP), 6 (A), 8, 9 (C), d, E (Tim11), f, g, h, i/j and k.</text>
</comment>
<evidence type="ECO:0000256" key="4">
    <source>
        <dbReference type="ARBA" id="ARBA00022792"/>
    </source>
</evidence>
<keyword evidence="2 8" id="KW-0138">CF(0)</keyword>
<keyword evidence="7 8" id="KW-0472">Membrane</keyword>
<keyword evidence="10" id="KW-1185">Reference proteome</keyword>
<comment type="function">
    <text evidence="8">Subunit b, of the mitochondrial membrane ATP synthase complex (F(1)F(0) ATP synthase or Complex V) that produces ATP from ADP in the presence of a proton gradient across the membrane which is generated by electron transport complexes of the respiratory chain. ATP synthase complex consist of a soluble F(1) head domain - the catalytic core - and a membrane F(1) domain - the membrane proton channel. These two domains are linked by a central stalk rotating inside the F(1) region and a stationary peripheral stalk. During catalysis, ATP synthesis in the catalytic domain of F(1) is coupled via a rotary mechanism of the central stalk subunits to proton translocation. In vivo, can only synthesize ATP although its ATP hydrolase activity can be activated artificially in vitro. Part of the complex F(0) domain. Part of the complex F(0) domain and the peripheric stalk, which acts as a stator to hold the catalytic alpha(3)beta(3) subcomplex and subunit a/ATP6 static relative to the rotary elements.</text>
</comment>
<dbReference type="InterPro" id="IPR008688">
    <property type="entry name" value="ATP_synth_Bsub_B/MI25"/>
</dbReference>
<evidence type="ECO:0000256" key="3">
    <source>
        <dbReference type="ARBA" id="ARBA00022781"/>
    </source>
</evidence>
<comment type="caution">
    <text evidence="9">The sequence shown here is derived from an EMBL/GenBank/DDBJ whole genome shotgun (WGS) entry which is preliminary data.</text>
</comment>
<keyword evidence="3 8" id="KW-0375">Hydrogen ion transport</keyword>
<organism evidence="9 10">
    <name type="scientific">Lipomyces tetrasporus</name>
    <dbReference type="NCBI Taxonomy" id="54092"/>
    <lineage>
        <taxon>Eukaryota</taxon>
        <taxon>Fungi</taxon>
        <taxon>Dikarya</taxon>
        <taxon>Ascomycota</taxon>
        <taxon>Saccharomycotina</taxon>
        <taxon>Lipomycetes</taxon>
        <taxon>Lipomycetales</taxon>
        <taxon>Lipomycetaceae</taxon>
        <taxon>Lipomyces</taxon>
    </lineage>
</organism>
<keyword evidence="5 8" id="KW-0406">Ion transport</keyword>
<reference evidence="9" key="1">
    <citation type="submission" date="2023-03" db="EMBL/GenBank/DDBJ databases">
        <title>Near-Complete genome sequence of Lipomyces tetrasporous NRRL Y-64009, an oleaginous yeast capable of growing on lignocellulosic hydrolysates.</title>
        <authorList>
            <consortium name="Lawrence Berkeley National Laboratory"/>
            <person name="Jagtap S.S."/>
            <person name="Liu J.-J."/>
            <person name="Walukiewicz H.E."/>
            <person name="Pangilinan J."/>
            <person name="Lipzen A."/>
            <person name="Ahrendt S."/>
            <person name="Koriabine M."/>
            <person name="Cobaugh K."/>
            <person name="Salamov A."/>
            <person name="Yoshinaga Y."/>
            <person name="Ng V."/>
            <person name="Daum C."/>
            <person name="Grigoriev I.V."/>
            <person name="Slininger P.J."/>
            <person name="Dien B.S."/>
            <person name="Jin Y.-S."/>
            <person name="Rao C.V."/>
        </authorList>
    </citation>
    <scope>NUCLEOTIDE SEQUENCE</scope>
    <source>
        <strain evidence="9">NRRL Y-64009</strain>
    </source>
</reference>
<dbReference type="SUPFAM" id="SSF161060">
    <property type="entry name" value="ATP synthase B chain-like"/>
    <property type="match status" value="1"/>
</dbReference>
<dbReference type="FunFam" id="1.20.5.2210:FF:000002">
    <property type="entry name" value="ATP synthase subunit 4 mitochondrial"/>
    <property type="match status" value="1"/>
</dbReference>
<evidence type="ECO:0000256" key="7">
    <source>
        <dbReference type="ARBA" id="ARBA00023136"/>
    </source>
</evidence>
<evidence type="ECO:0000256" key="1">
    <source>
        <dbReference type="ARBA" id="ARBA00022448"/>
    </source>
</evidence>
<dbReference type="PANTHER" id="PTHR12733">
    <property type="entry name" value="MITOCHONDRIAL ATP SYNTHASE B CHAIN"/>
    <property type="match status" value="1"/>
</dbReference>
<comment type="subcellular location">
    <subcellularLocation>
        <location evidence="8">Mitochondrion</location>
    </subcellularLocation>
    <subcellularLocation>
        <location evidence="8">Mitochondrion inner membrane</location>
    </subcellularLocation>
</comment>
<evidence type="ECO:0000256" key="5">
    <source>
        <dbReference type="ARBA" id="ARBA00023065"/>
    </source>
</evidence>
<dbReference type="GO" id="GO:0005743">
    <property type="term" value="C:mitochondrial inner membrane"/>
    <property type="evidence" value="ECO:0007669"/>
    <property type="project" value="UniProtKB-SubCell"/>
</dbReference>
<name>A0AAD7R0A5_9ASCO</name>
<evidence type="ECO:0000256" key="6">
    <source>
        <dbReference type="ARBA" id="ARBA00023128"/>
    </source>
</evidence>
<keyword evidence="6 8" id="KW-0496">Mitochondrion</keyword>
<keyword evidence="4 8" id="KW-0999">Mitochondrion inner membrane</keyword>
<gene>
    <name evidence="9" type="ORF">POJ06DRAFT_266029</name>
</gene>
<evidence type="ECO:0000256" key="8">
    <source>
        <dbReference type="RuleBase" id="RU368017"/>
    </source>
</evidence>
<dbReference type="PANTHER" id="PTHR12733:SF3">
    <property type="entry name" value="ATP SYNTHASE F(0) COMPLEX SUBUNIT B1, MITOCHONDRIAL"/>
    <property type="match status" value="1"/>
</dbReference>
<dbReference type="GeneID" id="80884291"/>
<dbReference type="GO" id="GO:0046933">
    <property type="term" value="F:proton-transporting ATP synthase activity, rotational mechanism"/>
    <property type="evidence" value="ECO:0007669"/>
    <property type="project" value="TreeGrafter"/>
</dbReference>
<dbReference type="Pfam" id="PF05405">
    <property type="entry name" value="Mt_ATP-synt_B"/>
    <property type="match status" value="1"/>
</dbReference>
<evidence type="ECO:0000256" key="2">
    <source>
        <dbReference type="ARBA" id="ARBA00022547"/>
    </source>
</evidence>
<dbReference type="AlphaFoldDB" id="A0AAD7R0A5"/>
<evidence type="ECO:0000313" key="10">
    <source>
        <dbReference type="Proteomes" id="UP001217417"/>
    </source>
</evidence>
<comment type="similarity">
    <text evidence="8">Belongs to the eukaryotic ATPase B chain family.</text>
</comment>
<keyword evidence="1 8" id="KW-0813">Transport</keyword>